<evidence type="ECO:0000256" key="3">
    <source>
        <dbReference type="ARBA" id="ARBA00005046"/>
    </source>
</evidence>
<evidence type="ECO:0000313" key="13">
    <source>
        <dbReference type="Proteomes" id="UP001623591"/>
    </source>
</evidence>
<gene>
    <name evidence="12" type="ORF">ACJDUG_06650</name>
</gene>
<dbReference type="InterPro" id="IPR036135">
    <property type="entry name" value="MoeA_linker/N_sf"/>
</dbReference>
<evidence type="ECO:0000313" key="12">
    <source>
        <dbReference type="EMBL" id="MFL0246643.1"/>
    </source>
</evidence>
<evidence type="ECO:0000256" key="2">
    <source>
        <dbReference type="ARBA" id="ARBA00003487"/>
    </source>
</evidence>
<dbReference type="InterPro" id="IPR005111">
    <property type="entry name" value="MoeA_C_domain_IV"/>
</dbReference>
<dbReference type="InterPro" id="IPR024370">
    <property type="entry name" value="PBP_domain"/>
</dbReference>
<evidence type="ECO:0000256" key="4">
    <source>
        <dbReference type="ARBA" id="ARBA00010763"/>
    </source>
</evidence>
<evidence type="ECO:0000256" key="10">
    <source>
        <dbReference type="RuleBase" id="RU365090"/>
    </source>
</evidence>
<dbReference type="PANTHER" id="PTHR10192">
    <property type="entry name" value="MOLYBDOPTERIN BIOSYNTHESIS PROTEIN"/>
    <property type="match status" value="1"/>
</dbReference>
<evidence type="ECO:0000256" key="9">
    <source>
        <dbReference type="ARBA" id="ARBA00047317"/>
    </source>
</evidence>
<dbReference type="Gene3D" id="3.90.105.10">
    <property type="entry name" value="Molybdopterin biosynthesis moea protein, domain 2"/>
    <property type="match status" value="1"/>
</dbReference>
<accession>A0ABW8T283</accession>
<comment type="cofactor">
    <cofactor evidence="10">
        <name>Mg(2+)</name>
        <dbReference type="ChEBI" id="CHEBI:18420"/>
    </cofactor>
</comment>
<dbReference type="PROSITE" id="PS01079">
    <property type="entry name" value="MOCF_BIOSYNTHESIS_2"/>
    <property type="match status" value="1"/>
</dbReference>
<keyword evidence="8 10" id="KW-0501">Molybdenum cofactor biosynthesis</keyword>
<evidence type="ECO:0000256" key="1">
    <source>
        <dbReference type="ARBA" id="ARBA00002901"/>
    </source>
</evidence>
<dbReference type="PANTHER" id="PTHR10192:SF16">
    <property type="entry name" value="MOLYBDOPTERIN MOLYBDENUMTRANSFERASE"/>
    <property type="match status" value="1"/>
</dbReference>
<dbReference type="InterPro" id="IPR005110">
    <property type="entry name" value="MoeA_linker/N"/>
</dbReference>
<dbReference type="CDD" id="cd00887">
    <property type="entry name" value="MoeA"/>
    <property type="match status" value="1"/>
</dbReference>
<keyword evidence="13" id="KW-1185">Reference proteome</keyword>
<comment type="function">
    <text evidence="2">May be involved in the biosynthesis of molybdopterin.</text>
</comment>
<reference evidence="12 13" key="1">
    <citation type="submission" date="2024-11" db="EMBL/GenBank/DDBJ databases">
        <authorList>
            <person name="Heng Y.C."/>
            <person name="Lim A.C.H."/>
            <person name="Lee J.K.Y."/>
            <person name="Kittelmann S."/>
        </authorList>
    </citation>
    <scope>NUCLEOTIDE SEQUENCE [LARGE SCALE GENOMIC DNA]</scope>
    <source>
        <strain evidence="12 13">WILCCON 0185</strain>
    </source>
</reference>
<keyword evidence="7 10" id="KW-0500">Molybdenum</keyword>
<comment type="pathway">
    <text evidence="3 10">Cofactor biosynthesis; molybdopterin biosynthesis.</text>
</comment>
<comment type="catalytic activity">
    <reaction evidence="9">
        <text>adenylyl-molybdopterin + molybdate = Mo-molybdopterin + AMP + H(+)</text>
        <dbReference type="Rhea" id="RHEA:35047"/>
        <dbReference type="ChEBI" id="CHEBI:15378"/>
        <dbReference type="ChEBI" id="CHEBI:36264"/>
        <dbReference type="ChEBI" id="CHEBI:62727"/>
        <dbReference type="ChEBI" id="CHEBI:71302"/>
        <dbReference type="ChEBI" id="CHEBI:456215"/>
        <dbReference type="EC" id="2.10.1.1"/>
    </reaction>
</comment>
<keyword evidence="10" id="KW-0808">Transferase</keyword>
<dbReference type="Pfam" id="PF12727">
    <property type="entry name" value="PBP_like"/>
    <property type="match status" value="1"/>
</dbReference>
<dbReference type="SMART" id="SM00852">
    <property type="entry name" value="MoCF_biosynth"/>
    <property type="match status" value="1"/>
</dbReference>
<dbReference type="SUPFAM" id="SSF53850">
    <property type="entry name" value="Periplasmic binding protein-like II"/>
    <property type="match status" value="1"/>
</dbReference>
<sequence>MAQKVFLTNLELDEAVKLYISNLGNLKSKKEIINTIDSRARVSSSPVYSKLSSPFYNSSAMDGIATLSSKTFVASDRNHIELIEGKDYLVVDTGDPIPKEYDCVIMVEDLIKVAENRVLIYKSASPWQNIRPLGEDIVEGQLIIPSKHAIRPVDIGAMLAGGVNEIEVYKKPVIGIIPTGTEIVEPKTELKVGDIIEFNSRVFSSMVEEWGGVPIRYNIVKDDYDLIKSAVLKANEECDMILINAGSSAGREDFTYEIIKEIGTVDVHGIAIKPGKPAILGSIKGKPIVGIPGFPVSAYFIMENICKTVIKGFLGLEAEEAKTIVATLSRRVMSSLKYLEFVRVKLGYVGDKIIATPLSRGAGATMSLVNADGVLEIPQNIEGFEAGSKVNIKLLKSEEQIRNTIVCIGSHDPIIDTAADLLHLKNSKYFLSSAHVGSMGGIMALKSGEAHIAPIHLLDMEGGEYNISYIKKYLGDKNVALIKGVNRIQGIIVLKDNPLELKSLKDIALKNARFINRQRGSGTRLFLDYNLKRLNINSSDINGYEREEYTHLSIAAAIAAKDADCGLGIYSAAKLMGLDFIPLGNEEYDFAVPKEFLNLDSIKEFIRILTSEGFKFELDKLGGYDYSNIGKIINT</sequence>
<keyword evidence="10" id="KW-0479">Metal-binding</keyword>
<dbReference type="NCBIfam" id="NF011068">
    <property type="entry name" value="PRK14498.1"/>
    <property type="match status" value="1"/>
</dbReference>
<name>A0ABW8T283_9CLOT</name>
<evidence type="ECO:0000256" key="5">
    <source>
        <dbReference type="ARBA" id="ARBA00013269"/>
    </source>
</evidence>
<dbReference type="NCBIfam" id="TIGR00177">
    <property type="entry name" value="molyb_syn"/>
    <property type="match status" value="1"/>
</dbReference>
<dbReference type="InterPro" id="IPR038987">
    <property type="entry name" value="MoeA-like"/>
</dbReference>
<evidence type="ECO:0000259" key="11">
    <source>
        <dbReference type="SMART" id="SM00852"/>
    </source>
</evidence>
<comment type="function">
    <text evidence="1 10">Catalyzes the insertion of molybdate into adenylated molybdopterin with the concomitant release of AMP.</text>
</comment>
<dbReference type="InterPro" id="IPR008284">
    <property type="entry name" value="MoCF_biosynth_CS"/>
</dbReference>
<dbReference type="Pfam" id="PF03453">
    <property type="entry name" value="MoeA_N"/>
    <property type="match status" value="1"/>
</dbReference>
<comment type="caution">
    <text evidence="12">The sequence shown here is derived from an EMBL/GenBank/DDBJ whole genome shotgun (WGS) entry which is preliminary data.</text>
</comment>
<dbReference type="SUPFAM" id="SSF53218">
    <property type="entry name" value="Molybdenum cofactor biosynthesis proteins"/>
    <property type="match status" value="1"/>
</dbReference>
<dbReference type="InterPro" id="IPR036425">
    <property type="entry name" value="MoaB/Mog-like_dom_sf"/>
</dbReference>
<dbReference type="InterPro" id="IPR001453">
    <property type="entry name" value="MoaB/Mog_dom"/>
</dbReference>
<dbReference type="Pfam" id="PF03454">
    <property type="entry name" value="MoeA_C"/>
    <property type="match status" value="1"/>
</dbReference>
<dbReference type="SUPFAM" id="SSF63867">
    <property type="entry name" value="MoeA C-terminal domain-like"/>
    <property type="match status" value="1"/>
</dbReference>
<dbReference type="InterPro" id="IPR036688">
    <property type="entry name" value="MoeA_C_domain_IV_sf"/>
</dbReference>
<dbReference type="EMBL" id="JBJHZZ010000003">
    <property type="protein sequence ID" value="MFL0246643.1"/>
    <property type="molecule type" value="Genomic_DNA"/>
</dbReference>
<dbReference type="EC" id="2.10.1.1" evidence="5 10"/>
<evidence type="ECO:0000256" key="6">
    <source>
        <dbReference type="ARBA" id="ARBA00021108"/>
    </source>
</evidence>
<comment type="similarity">
    <text evidence="4 10">Belongs to the MoeA family.</text>
</comment>
<dbReference type="Proteomes" id="UP001623591">
    <property type="component" value="Unassembled WGS sequence"/>
</dbReference>
<dbReference type="RefSeq" id="WP_406769120.1">
    <property type="nucleotide sequence ID" value="NZ_JBJHZZ010000003.1"/>
</dbReference>
<organism evidence="12 13">
    <name type="scientific">Candidatus Clostridium stratigraminis</name>
    <dbReference type="NCBI Taxonomy" id="3381661"/>
    <lineage>
        <taxon>Bacteria</taxon>
        <taxon>Bacillati</taxon>
        <taxon>Bacillota</taxon>
        <taxon>Clostridia</taxon>
        <taxon>Eubacteriales</taxon>
        <taxon>Clostridiaceae</taxon>
        <taxon>Clostridium</taxon>
    </lineage>
</organism>
<dbReference type="Gene3D" id="3.40.980.10">
    <property type="entry name" value="MoaB/Mog-like domain"/>
    <property type="match status" value="1"/>
</dbReference>
<dbReference type="Gene3D" id="2.40.340.10">
    <property type="entry name" value="MoeA, C-terminal, domain IV"/>
    <property type="match status" value="1"/>
</dbReference>
<dbReference type="Pfam" id="PF00994">
    <property type="entry name" value="MoCF_biosynth"/>
    <property type="match status" value="1"/>
</dbReference>
<proteinExistence type="inferred from homology"/>
<dbReference type="SUPFAM" id="SSF63882">
    <property type="entry name" value="MoeA N-terminal region -like"/>
    <property type="match status" value="1"/>
</dbReference>
<feature type="domain" description="MoaB/Mog" evidence="11">
    <location>
        <begin position="175"/>
        <end position="312"/>
    </location>
</feature>
<evidence type="ECO:0000256" key="7">
    <source>
        <dbReference type="ARBA" id="ARBA00022505"/>
    </source>
</evidence>
<evidence type="ECO:0000256" key="8">
    <source>
        <dbReference type="ARBA" id="ARBA00023150"/>
    </source>
</evidence>
<dbReference type="Gene3D" id="2.170.190.11">
    <property type="entry name" value="Molybdopterin biosynthesis moea protein, domain 3"/>
    <property type="match status" value="1"/>
</dbReference>
<keyword evidence="10" id="KW-0460">Magnesium</keyword>
<protein>
    <recommendedName>
        <fullName evidence="6 10">Molybdopterin molybdenumtransferase</fullName>
        <ecNumber evidence="5 10">2.10.1.1</ecNumber>
    </recommendedName>
</protein>